<dbReference type="Gene3D" id="3.20.20.30">
    <property type="entry name" value="Luciferase-like domain"/>
    <property type="match status" value="1"/>
</dbReference>
<name>A0A7I7T468_9MYCO</name>
<evidence type="ECO:0000313" key="7">
    <source>
        <dbReference type="Proteomes" id="UP000467148"/>
    </source>
</evidence>
<dbReference type="GO" id="GO:0046306">
    <property type="term" value="P:alkanesulfonate catabolic process"/>
    <property type="evidence" value="ECO:0007669"/>
    <property type="project" value="TreeGrafter"/>
</dbReference>
<dbReference type="Proteomes" id="UP000467148">
    <property type="component" value="Chromosome"/>
</dbReference>
<keyword evidence="1" id="KW-0285">Flavoprotein</keyword>
<keyword evidence="2" id="KW-0288">FMN</keyword>
<dbReference type="AlphaFoldDB" id="A0A7I7T468"/>
<organism evidence="6 7">
    <name type="scientific">Mycolicibacterium helvum</name>
    <dbReference type="NCBI Taxonomy" id="1534349"/>
    <lineage>
        <taxon>Bacteria</taxon>
        <taxon>Bacillati</taxon>
        <taxon>Actinomycetota</taxon>
        <taxon>Actinomycetes</taxon>
        <taxon>Mycobacteriales</taxon>
        <taxon>Mycobacteriaceae</taxon>
        <taxon>Mycolicibacterium</taxon>
    </lineage>
</organism>
<feature type="domain" description="Luciferase-like" evidence="5">
    <location>
        <begin position="1"/>
        <end position="224"/>
    </location>
</feature>
<dbReference type="GO" id="GO:0008726">
    <property type="term" value="F:alkanesulfonate monooxygenase activity"/>
    <property type="evidence" value="ECO:0007669"/>
    <property type="project" value="TreeGrafter"/>
</dbReference>
<accession>A0A7I7T468</accession>
<gene>
    <name evidence="6" type="ORF">MHEL_23300</name>
</gene>
<evidence type="ECO:0000256" key="3">
    <source>
        <dbReference type="ARBA" id="ARBA00023002"/>
    </source>
</evidence>
<proteinExistence type="predicted"/>
<dbReference type="RefSeq" id="WP_163747654.1">
    <property type="nucleotide sequence ID" value="NZ_AP022596.1"/>
</dbReference>
<dbReference type="PANTHER" id="PTHR42847:SF4">
    <property type="entry name" value="ALKANESULFONATE MONOOXYGENASE-RELATED"/>
    <property type="match status" value="1"/>
</dbReference>
<evidence type="ECO:0000259" key="5">
    <source>
        <dbReference type="Pfam" id="PF00296"/>
    </source>
</evidence>
<sequence length="280" mass="29737">MKIGIGLPNHIAGVDGSVIVPWARRAEERGFESVTTIDRLLYPSLDSVIALSVAAGATSELGLVTNVLLTPLYSPRVLAKQLASLAACAGDRITVGIGVGSRPDDYAAVGVDFGKRGRVLDEQIAVMRDDWSGDTALCPAQVKIPLLFGGRSEATIRRATTLGDGWVAGALRDFPAQSAFADRIRTGWTAAGRPGLPQIHASVNFALGDADTVQSGRDHLARYYGFKPDYAKLNVDDMVSGADDARTTVRAYADLGFDRLLFHPAVASLDQVDMLADALL</sequence>
<dbReference type="KEGG" id="mhev:MHEL_23300"/>
<evidence type="ECO:0000256" key="4">
    <source>
        <dbReference type="ARBA" id="ARBA00023033"/>
    </source>
</evidence>
<dbReference type="InterPro" id="IPR050172">
    <property type="entry name" value="SsuD_RutA_monooxygenase"/>
</dbReference>
<dbReference type="InterPro" id="IPR036661">
    <property type="entry name" value="Luciferase-like_sf"/>
</dbReference>
<dbReference type="EMBL" id="AP022596">
    <property type="protein sequence ID" value="BBY64087.1"/>
    <property type="molecule type" value="Genomic_DNA"/>
</dbReference>
<dbReference type="InterPro" id="IPR011251">
    <property type="entry name" value="Luciferase-like_dom"/>
</dbReference>
<dbReference type="Pfam" id="PF00296">
    <property type="entry name" value="Bac_luciferase"/>
    <property type="match status" value="1"/>
</dbReference>
<evidence type="ECO:0000256" key="2">
    <source>
        <dbReference type="ARBA" id="ARBA00022643"/>
    </source>
</evidence>
<keyword evidence="7" id="KW-1185">Reference proteome</keyword>
<dbReference type="SUPFAM" id="SSF51679">
    <property type="entry name" value="Bacterial luciferase-like"/>
    <property type="match status" value="1"/>
</dbReference>
<protein>
    <submittedName>
        <fullName evidence="6">Monooxygenase</fullName>
    </submittedName>
</protein>
<evidence type="ECO:0000256" key="1">
    <source>
        <dbReference type="ARBA" id="ARBA00022630"/>
    </source>
</evidence>
<keyword evidence="4 6" id="KW-0503">Monooxygenase</keyword>
<keyword evidence="3" id="KW-0560">Oxidoreductase</keyword>
<dbReference type="PANTHER" id="PTHR42847">
    <property type="entry name" value="ALKANESULFONATE MONOOXYGENASE"/>
    <property type="match status" value="1"/>
</dbReference>
<evidence type="ECO:0000313" key="6">
    <source>
        <dbReference type="EMBL" id="BBY64087.1"/>
    </source>
</evidence>
<reference evidence="6 7" key="1">
    <citation type="journal article" date="2019" name="Emerg. Microbes Infect.">
        <title>Comprehensive subspecies identification of 175 nontuberculous mycobacteria species based on 7547 genomic profiles.</title>
        <authorList>
            <person name="Matsumoto Y."/>
            <person name="Kinjo T."/>
            <person name="Motooka D."/>
            <person name="Nabeya D."/>
            <person name="Jung N."/>
            <person name="Uechi K."/>
            <person name="Horii T."/>
            <person name="Iida T."/>
            <person name="Fujita J."/>
            <person name="Nakamura S."/>
        </authorList>
    </citation>
    <scope>NUCLEOTIDE SEQUENCE [LARGE SCALE GENOMIC DNA]</scope>
    <source>
        <strain evidence="6 7">JCM 30396</strain>
    </source>
</reference>